<accession>A0A914EM52</accession>
<reference evidence="2" key="1">
    <citation type="submission" date="2022-11" db="UniProtKB">
        <authorList>
            <consortium name="WormBaseParasite"/>
        </authorList>
    </citation>
    <scope>IDENTIFICATION</scope>
</reference>
<sequence>MKHIVAEWSDCKLVHGKPKLLQSQGSGERANLNVKTTAASAAETKESVIASAMEVEAARTFIMIINNSFVLCPCPFVIGYVL</sequence>
<proteinExistence type="predicted"/>
<keyword evidence="1" id="KW-1185">Reference proteome</keyword>
<evidence type="ECO:0000313" key="1">
    <source>
        <dbReference type="Proteomes" id="UP000887540"/>
    </source>
</evidence>
<dbReference type="Proteomes" id="UP000887540">
    <property type="component" value="Unplaced"/>
</dbReference>
<protein>
    <submittedName>
        <fullName evidence="2">Uncharacterized protein</fullName>
    </submittedName>
</protein>
<organism evidence="1 2">
    <name type="scientific">Acrobeloides nanus</name>
    <dbReference type="NCBI Taxonomy" id="290746"/>
    <lineage>
        <taxon>Eukaryota</taxon>
        <taxon>Metazoa</taxon>
        <taxon>Ecdysozoa</taxon>
        <taxon>Nematoda</taxon>
        <taxon>Chromadorea</taxon>
        <taxon>Rhabditida</taxon>
        <taxon>Tylenchina</taxon>
        <taxon>Cephalobomorpha</taxon>
        <taxon>Cephaloboidea</taxon>
        <taxon>Cephalobidae</taxon>
        <taxon>Acrobeloides</taxon>
    </lineage>
</organism>
<name>A0A914EM52_9BILA</name>
<dbReference type="WBParaSite" id="ACRNAN_scaffold948.g11919.t1">
    <property type="protein sequence ID" value="ACRNAN_scaffold948.g11919.t1"/>
    <property type="gene ID" value="ACRNAN_scaffold948.g11919"/>
</dbReference>
<dbReference type="AlphaFoldDB" id="A0A914EM52"/>
<evidence type="ECO:0000313" key="2">
    <source>
        <dbReference type="WBParaSite" id="ACRNAN_scaffold948.g11919.t1"/>
    </source>
</evidence>